<organism evidence="2 3">
    <name type="scientific">Stachybotrys elegans</name>
    <dbReference type="NCBI Taxonomy" id="80388"/>
    <lineage>
        <taxon>Eukaryota</taxon>
        <taxon>Fungi</taxon>
        <taxon>Dikarya</taxon>
        <taxon>Ascomycota</taxon>
        <taxon>Pezizomycotina</taxon>
        <taxon>Sordariomycetes</taxon>
        <taxon>Hypocreomycetidae</taxon>
        <taxon>Hypocreales</taxon>
        <taxon>Stachybotryaceae</taxon>
        <taxon>Stachybotrys</taxon>
    </lineage>
</organism>
<keyword evidence="3" id="KW-1185">Reference proteome</keyword>
<gene>
    <name evidence="2" type="ORF">B0I35DRAFT_429487</name>
</gene>
<feature type="region of interest" description="Disordered" evidence="1">
    <location>
        <begin position="25"/>
        <end position="66"/>
    </location>
</feature>
<name>A0A8K0SPX2_9HYPO</name>
<dbReference type="AlphaFoldDB" id="A0A8K0SPX2"/>
<feature type="compositionally biased region" description="Polar residues" evidence="1">
    <location>
        <begin position="33"/>
        <end position="65"/>
    </location>
</feature>
<proteinExistence type="predicted"/>
<dbReference type="Proteomes" id="UP000813444">
    <property type="component" value="Unassembled WGS sequence"/>
</dbReference>
<evidence type="ECO:0000313" key="2">
    <source>
        <dbReference type="EMBL" id="KAH7319645.1"/>
    </source>
</evidence>
<comment type="caution">
    <text evidence="2">The sequence shown here is derived from an EMBL/GenBank/DDBJ whole genome shotgun (WGS) entry which is preliminary data.</text>
</comment>
<dbReference type="EMBL" id="JAGPNK010000006">
    <property type="protein sequence ID" value="KAH7319645.1"/>
    <property type="molecule type" value="Genomic_DNA"/>
</dbReference>
<protein>
    <submittedName>
        <fullName evidence="2">Uncharacterized protein</fullName>
    </submittedName>
</protein>
<accession>A0A8K0SPX2</accession>
<reference evidence="2" key="1">
    <citation type="journal article" date="2021" name="Nat. Commun.">
        <title>Genetic determinants of endophytism in the Arabidopsis root mycobiome.</title>
        <authorList>
            <person name="Mesny F."/>
            <person name="Miyauchi S."/>
            <person name="Thiergart T."/>
            <person name="Pickel B."/>
            <person name="Atanasova L."/>
            <person name="Karlsson M."/>
            <person name="Huettel B."/>
            <person name="Barry K.W."/>
            <person name="Haridas S."/>
            <person name="Chen C."/>
            <person name="Bauer D."/>
            <person name="Andreopoulos W."/>
            <person name="Pangilinan J."/>
            <person name="LaButti K."/>
            <person name="Riley R."/>
            <person name="Lipzen A."/>
            <person name="Clum A."/>
            <person name="Drula E."/>
            <person name="Henrissat B."/>
            <person name="Kohler A."/>
            <person name="Grigoriev I.V."/>
            <person name="Martin F.M."/>
            <person name="Hacquard S."/>
        </authorList>
    </citation>
    <scope>NUCLEOTIDE SEQUENCE</scope>
    <source>
        <strain evidence="2">MPI-CAGE-CH-0235</strain>
    </source>
</reference>
<evidence type="ECO:0000256" key="1">
    <source>
        <dbReference type="SAM" id="MobiDB-lite"/>
    </source>
</evidence>
<sequence>MSLGPSLRTHSKRVCTRSLGTRAHTHAAHLDQSPCSRPSTVTESPSPVLASWSQSDRSQPTNHSPAHTALCFHSPASMHRHTGPTDDVAMSRPSPTLRTDFMPCLACRVLSRPALASSQRYARSMYVRGLCYGHATALRRRSGLSAALLLCLCPALCSQCTILH</sequence>
<evidence type="ECO:0000313" key="3">
    <source>
        <dbReference type="Proteomes" id="UP000813444"/>
    </source>
</evidence>